<accession>A0A453SX27</accession>
<protein>
    <submittedName>
        <fullName evidence="1">Uncharacterized protein</fullName>
    </submittedName>
</protein>
<reference evidence="1" key="5">
    <citation type="journal article" date="2021" name="G3 (Bethesda)">
        <title>Aegilops tauschii genome assembly Aet v5.0 features greater sequence contiguity and improved annotation.</title>
        <authorList>
            <person name="Wang L."/>
            <person name="Zhu T."/>
            <person name="Rodriguez J.C."/>
            <person name="Deal K.R."/>
            <person name="Dubcovsky J."/>
            <person name="McGuire P.E."/>
            <person name="Lux T."/>
            <person name="Spannagl M."/>
            <person name="Mayer K.F.X."/>
            <person name="Baldrich P."/>
            <person name="Meyers B.C."/>
            <person name="Huo N."/>
            <person name="Gu Y.Q."/>
            <person name="Zhou H."/>
            <person name="Devos K.M."/>
            <person name="Bennetzen J.L."/>
            <person name="Unver T."/>
            <person name="Budak H."/>
            <person name="Gulick P.J."/>
            <person name="Galiba G."/>
            <person name="Kalapos B."/>
            <person name="Nelson D.R."/>
            <person name="Li P."/>
            <person name="You F.M."/>
            <person name="Luo M.C."/>
            <person name="Dvorak J."/>
        </authorList>
    </citation>
    <scope>NUCLEOTIDE SEQUENCE [LARGE SCALE GENOMIC DNA]</scope>
    <source>
        <strain evidence="1">cv. AL8/78</strain>
    </source>
</reference>
<keyword evidence="2" id="KW-1185">Reference proteome</keyword>
<dbReference type="Proteomes" id="UP000015105">
    <property type="component" value="Chromosome 7D"/>
</dbReference>
<dbReference type="EnsemblPlants" id="AET7Gv21134200.1">
    <property type="protein sequence ID" value="AET7Gv21134200.1"/>
    <property type="gene ID" value="AET7Gv21134200"/>
</dbReference>
<name>A0A453SX27_AEGTS</name>
<organism evidence="1 2">
    <name type="scientific">Aegilops tauschii subsp. strangulata</name>
    <name type="common">Goatgrass</name>
    <dbReference type="NCBI Taxonomy" id="200361"/>
    <lineage>
        <taxon>Eukaryota</taxon>
        <taxon>Viridiplantae</taxon>
        <taxon>Streptophyta</taxon>
        <taxon>Embryophyta</taxon>
        <taxon>Tracheophyta</taxon>
        <taxon>Spermatophyta</taxon>
        <taxon>Magnoliopsida</taxon>
        <taxon>Liliopsida</taxon>
        <taxon>Poales</taxon>
        <taxon>Poaceae</taxon>
        <taxon>BOP clade</taxon>
        <taxon>Pooideae</taxon>
        <taxon>Triticodae</taxon>
        <taxon>Triticeae</taxon>
        <taxon>Triticinae</taxon>
        <taxon>Aegilops</taxon>
    </lineage>
</organism>
<proteinExistence type="predicted"/>
<reference evidence="1" key="3">
    <citation type="journal article" date="2017" name="Nature">
        <title>Genome sequence of the progenitor of the wheat D genome Aegilops tauschii.</title>
        <authorList>
            <person name="Luo M.C."/>
            <person name="Gu Y.Q."/>
            <person name="Puiu D."/>
            <person name="Wang H."/>
            <person name="Twardziok S.O."/>
            <person name="Deal K.R."/>
            <person name="Huo N."/>
            <person name="Zhu T."/>
            <person name="Wang L."/>
            <person name="Wang Y."/>
            <person name="McGuire P.E."/>
            <person name="Liu S."/>
            <person name="Long H."/>
            <person name="Ramasamy R.K."/>
            <person name="Rodriguez J.C."/>
            <person name="Van S.L."/>
            <person name="Yuan L."/>
            <person name="Wang Z."/>
            <person name="Xia Z."/>
            <person name="Xiao L."/>
            <person name="Anderson O.D."/>
            <person name="Ouyang S."/>
            <person name="Liang Y."/>
            <person name="Zimin A.V."/>
            <person name="Pertea G."/>
            <person name="Qi P."/>
            <person name="Bennetzen J.L."/>
            <person name="Dai X."/>
            <person name="Dawson M.W."/>
            <person name="Muller H.G."/>
            <person name="Kugler K."/>
            <person name="Rivarola-Duarte L."/>
            <person name="Spannagl M."/>
            <person name="Mayer K.F.X."/>
            <person name="Lu F.H."/>
            <person name="Bevan M.W."/>
            <person name="Leroy P."/>
            <person name="Li P."/>
            <person name="You F.M."/>
            <person name="Sun Q."/>
            <person name="Liu Z."/>
            <person name="Lyons E."/>
            <person name="Wicker T."/>
            <person name="Salzberg S.L."/>
            <person name="Devos K.M."/>
            <person name="Dvorak J."/>
        </authorList>
    </citation>
    <scope>NUCLEOTIDE SEQUENCE [LARGE SCALE GENOMIC DNA]</scope>
    <source>
        <strain evidence="1">cv. AL8/78</strain>
    </source>
</reference>
<dbReference type="Gramene" id="AET7Gv21134200.1">
    <property type="protein sequence ID" value="AET7Gv21134200.1"/>
    <property type="gene ID" value="AET7Gv21134200"/>
</dbReference>
<reference evidence="2" key="1">
    <citation type="journal article" date="2014" name="Science">
        <title>Ancient hybridizations among the ancestral genomes of bread wheat.</title>
        <authorList>
            <consortium name="International Wheat Genome Sequencing Consortium,"/>
            <person name="Marcussen T."/>
            <person name="Sandve S.R."/>
            <person name="Heier L."/>
            <person name="Spannagl M."/>
            <person name="Pfeifer M."/>
            <person name="Jakobsen K.S."/>
            <person name="Wulff B.B."/>
            <person name="Steuernagel B."/>
            <person name="Mayer K.F."/>
            <person name="Olsen O.A."/>
        </authorList>
    </citation>
    <scope>NUCLEOTIDE SEQUENCE [LARGE SCALE GENOMIC DNA]</scope>
    <source>
        <strain evidence="2">cv. AL8/78</strain>
    </source>
</reference>
<evidence type="ECO:0000313" key="2">
    <source>
        <dbReference type="Proteomes" id="UP000015105"/>
    </source>
</evidence>
<dbReference type="AlphaFoldDB" id="A0A453SX27"/>
<reference evidence="1" key="4">
    <citation type="submission" date="2019-03" db="UniProtKB">
        <authorList>
            <consortium name="EnsemblPlants"/>
        </authorList>
    </citation>
    <scope>IDENTIFICATION</scope>
</reference>
<sequence length="53" mass="6025">MECQFHMITPTSFCRLVHPCSIVHIYVCAKGCKCFSRWKASSVLLSLMVLLCC</sequence>
<reference evidence="2" key="2">
    <citation type="journal article" date="2017" name="Nat. Plants">
        <title>The Aegilops tauschii genome reveals multiple impacts of transposons.</title>
        <authorList>
            <person name="Zhao G."/>
            <person name="Zou C."/>
            <person name="Li K."/>
            <person name="Wang K."/>
            <person name="Li T."/>
            <person name="Gao L."/>
            <person name="Zhang X."/>
            <person name="Wang H."/>
            <person name="Yang Z."/>
            <person name="Liu X."/>
            <person name="Jiang W."/>
            <person name="Mao L."/>
            <person name="Kong X."/>
            <person name="Jiao Y."/>
            <person name="Jia J."/>
        </authorList>
    </citation>
    <scope>NUCLEOTIDE SEQUENCE [LARGE SCALE GENOMIC DNA]</scope>
    <source>
        <strain evidence="2">cv. AL8/78</strain>
    </source>
</reference>
<evidence type="ECO:0000313" key="1">
    <source>
        <dbReference type="EnsemblPlants" id="AET7Gv21134200.1"/>
    </source>
</evidence>